<gene>
    <name evidence="1" type="ORF">SAMN04488540_1308</name>
</gene>
<reference evidence="2" key="1">
    <citation type="submission" date="2016-10" db="EMBL/GenBank/DDBJ databases">
        <authorList>
            <person name="Varghese N."/>
            <person name="Submissions S."/>
        </authorList>
    </citation>
    <scope>NUCLEOTIDE SEQUENCE [LARGE SCALE GENOMIC DNA]</scope>
    <source>
        <strain evidence="2">DSM 23317</strain>
    </source>
</reference>
<dbReference type="InterPro" id="IPR007554">
    <property type="entry name" value="Glycerophosphate_synth"/>
</dbReference>
<dbReference type="Pfam" id="PF04464">
    <property type="entry name" value="Glyphos_transf"/>
    <property type="match status" value="1"/>
</dbReference>
<protein>
    <submittedName>
        <fullName evidence="1">CDP-Glycerol:Poly(Glycerophosphate) glycerophosphotransferase</fullName>
    </submittedName>
</protein>
<accession>A0A1G9BI71</accession>
<sequence>MLFFELLYPYYLPQYLPVAKEWLARGGEVRFVCHHIDPELMPGYRQALAATGIEVFWVSSAEQVEALCHQHQPDWFVFGNTQQQFSSMPEATKVALMQHGIGPKACYFDMPKGRVDVRFVEGQHRLRQLQARYPEHRFVDTGYAKLDSIVNADNSERLKHTLGLDAAKPTLLYAPTFFPSSIEALPRDWPQQLSAYNMIIKPHYFSLTKKRYRNQSQRLHAWAKYPNVHLVPVADQDITAYMSVADLLVSDASSTLLEFAALDKPVIWCDFYHLRWTYRGPLKFRLKQRMAPELNQYKPLATVVERPGDLAGAIAHQLANPGQLRDVRHSLTAQLVGRVDGQCSHRVVDCLLS</sequence>
<dbReference type="GO" id="GO:0047355">
    <property type="term" value="F:CDP-glycerol glycerophosphotransferase activity"/>
    <property type="evidence" value="ECO:0007669"/>
    <property type="project" value="InterPro"/>
</dbReference>
<dbReference type="SUPFAM" id="SSF53756">
    <property type="entry name" value="UDP-Glycosyltransferase/glycogen phosphorylase"/>
    <property type="match status" value="1"/>
</dbReference>
<dbReference type="GO" id="GO:0016020">
    <property type="term" value="C:membrane"/>
    <property type="evidence" value="ECO:0007669"/>
    <property type="project" value="InterPro"/>
</dbReference>
<keyword evidence="1" id="KW-0808">Transferase</keyword>
<dbReference type="RefSeq" id="WP_090368476.1">
    <property type="nucleotide sequence ID" value="NZ_FNEM01000030.1"/>
</dbReference>
<organism evidence="1 2">
    <name type="scientific">Ferrimonas sediminum</name>
    <dbReference type="NCBI Taxonomy" id="718193"/>
    <lineage>
        <taxon>Bacteria</taxon>
        <taxon>Pseudomonadati</taxon>
        <taxon>Pseudomonadota</taxon>
        <taxon>Gammaproteobacteria</taxon>
        <taxon>Alteromonadales</taxon>
        <taxon>Ferrimonadaceae</taxon>
        <taxon>Ferrimonas</taxon>
    </lineage>
</organism>
<dbReference type="AlphaFoldDB" id="A0A1G9BI71"/>
<evidence type="ECO:0000313" key="2">
    <source>
        <dbReference type="Proteomes" id="UP000199527"/>
    </source>
</evidence>
<dbReference type="Proteomes" id="UP000199527">
    <property type="component" value="Unassembled WGS sequence"/>
</dbReference>
<evidence type="ECO:0000313" key="1">
    <source>
        <dbReference type="EMBL" id="SDK39137.1"/>
    </source>
</evidence>
<dbReference type="InterPro" id="IPR043148">
    <property type="entry name" value="TagF_C"/>
</dbReference>
<dbReference type="EMBL" id="FNEM01000030">
    <property type="protein sequence ID" value="SDK39137.1"/>
    <property type="molecule type" value="Genomic_DNA"/>
</dbReference>
<name>A0A1G9BI71_9GAMM</name>
<proteinExistence type="predicted"/>
<dbReference type="Gene3D" id="3.40.50.12580">
    <property type="match status" value="1"/>
</dbReference>
<dbReference type="OrthoDB" id="1113428at2"/>
<keyword evidence="2" id="KW-1185">Reference proteome</keyword>